<evidence type="ECO:0000259" key="2">
    <source>
        <dbReference type="Pfam" id="PF14311"/>
    </source>
</evidence>
<accession>A0ABV2APM4</accession>
<keyword evidence="1" id="KW-0175">Coiled coil</keyword>
<gene>
    <name evidence="3" type="ORF">MHBO_002888</name>
</gene>
<evidence type="ECO:0000313" key="4">
    <source>
        <dbReference type="Proteomes" id="UP001439008"/>
    </source>
</evidence>
<evidence type="ECO:0000313" key="3">
    <source>
        <dbReference type="EMBL" id="MES1921353.1"/>
    </source>
</evidence>
<keyword evidence="4" id="KW-1185">Reference proteome</keyword>
<dbReference type="InterPro" id="IPR025487">
    <property type="entry name" value="DUF4379"/>
</dbReference>
<reference evidence="3 4" key="1">
    <citation type="journal article" date="2024" name="BMC Biol.">
        <title>Comparative genomics of Ascetosporea gives new insight into the evolutionary basis for animal parasitism in Rhizaria.</title>
        <authorList>
            <person name="Hiltunen Thoren M."/>
            <person name="Onut-Brannstrom I."/>
            <person name="Alfjorden A."/>
            <person name="Peckova H."/>
            <person name="Swords F."/>
            <person name="Hooper C."/>
            <person name="Holzer A.S."/>
            <person name="Bass D."/>
            <person name="Burki F."/>
        </authorList>
    </citation>
    <scope>NUCLEOTIDE SEQUENCE [LARGE SCALE GENOMIC DNA]</scope>
    <source>
        <strain evidence="3">20-A016</strain>
    </source>
</reference>
<name>A0ABV2APM4_9EUKA</name>
<proteinExistence type="predicted"/>
<feature type="coiled-coil region" evidence="1">
    <location>
        <begin position="14"/>
        <end position="48"/>
    </location>
</feature>
<evidence type="ECO:0000256" key="1">
    <source>
        <dbReference type="SAM" id="Coils"/>
    </source>
</evidence>
<feature type="non-terminal residue" evidence="3">
    <location>
        <position position="1"/>
    </location>
</feature>
<protein>
    <recommendedName>
        <fullName evidence="2">Treble clef zinc finger domain-containing protein</fullName>
    </recommendedName>
</protein>
<dbReference type="EMBL" id="JBDODL010001269">
    <property type="protein sequence ID" value="MES1921353.1"/>
    <property type="molecule type" value="Genomic_DNA"/>
</dbReference>
<dbReference type="Proteomes" id="UP001439008">
    <property type="component" value="Unassembled WGS sequence"/>
</dbReference>
<dbReference type="Pfam" id="PF14311">
    <property type="entry name" value="DUF4379"/>
    <property type="match status" value="1"/>
</dbReference>
<organism evidence="3 4">
    <name type="scientific">Bonamia ostreae</name>
    <dbReference type="NCBI Taxonomy" id="126728"/>
    <lineage>
        <taxon>Eukaryota</taxon>
        <taxon>Sar</taxon>
        <taxon>Rhizaria</taxon>
        <taxon>Endomyxa</taxon>
        <taxon>Ascetosporea</taxon>
        <taxon>Haplosporida</taxon>
        <taxon>Bonamia</taxon>
    </lineage>
</organism>
<sequence>IIFEEFRFAKNNELKQLSDKSKKVTEQISALEEKIKIIEKALLRSKAKLAPRQILKIFDENSHSKWAKKFEPVKSIYDLNKTITEDGEPFEPLSRHKLAQKKEWSNSLQNKNSKIAEQWDGKFNKNLPWTPHNTHYRGSLVVYWKCPAGKDHVWQSSVRSRTSKKAKGCPFCENRKVSETNSLANRFPQIAKYWMKKLFIK</sequence>
<feature type="domain" description="Treble clef zinc finger" evidence="2">
    <location>
        <begin position="115"/>
        <end position="175"/>
    </location>
</feature>
<comment type="caution">
    <text evidence="3">The sequence shown here is derived from an EMBL/GenBank/DDBJ whole genome shotgun (WGS) entry which is preliminary data.</text>
</comment>